<proteinExistence type="predicted"/>
<organism evidence="1 2">
    <name type="scientific">Methylomonas subterranea</name>
    <dbReference type="NCBI Taxonomy" id="2952225"/>
    <lineage>
        <taxon>Bacteria</taxon>
        <taxon>Pseudomonadati</taxon>
        <taxon>Pseudomonadota</taxon>
        <taxon>Gammaproteobacteria</taxon>
        <taxon>Methylococcales</taxon>
        <taxon>Methylococcaceae</taxon>
        <taxon>Methylomonas</taxon>
    </lineage>
</organism>
<keyword evidence="2" id="KW-1185">Reference proteome</keyword>
<gene>
    <name evidence="1" type="ORF">NP590_15160</name>
</gene>
<reference evidence="1 2" key="1">
    <citation type="submission" date="2022-07" db="EMBL/GenBank/DDBJ databases">
        <title>Methylomonas rivi sp. nov., Methylomonas rosea sp. nov., Methylomonas aureus sp. nov. and Methylomonas subterranea sp. nov., four novel methanotrophs isolated from a freshwater creek and the deep terrestrial subsurface.</title>
        <authorList>
            <person name="Abin C."/>
            <person name="Sankaranarayanan K."/>
            <person name="Garner C."/>
            <person name="Sindelar R."/>
            <person name="Kotary K."/>
            <person name="Garner R."/>
            <person name="Barclay S."/>
            <person name="Lawson P."/>
            <person name="Krumholz L."/>
        </authorList>
    </citation>
    <scope>NUCLEOTIDE SEQUENCE [LARGE SCALE GENOMIC DNA]</scope>
    <source>
        <strain evidence="1 2">SURF-2</strain>
    </source>
</reference>
<comment type="caution">
    <text evidence="1">The sequence shown here is derived from an EMBL/GenBank/DDBJ whole genome shotgun (WGS) entry which is preliminary data.</text>
</comment>
<name>A0ABT1TJR9_9GAMM</name>
<dbReference type="RefSeq" id="WP_256603419.1">
    <property type="nucleotide sequence ID" value="NZ_JANIBJ010000030.1"/>
</dbReference>
<evidence type="ECO:0000313" key="2">
    <source>
        <dbReference type="Proteomes" id="UP001524499"/>
    </source>
</evidence>
<protein>
    <submittedName>
        <fullName evidence="1">Uncharacterized protein</fullName>
    </submittedName>
</protein>
<dbReference type="EMBL" id="JANIBJ010000030">
    <property type="protein sequence ID" value="MCQ8105451.1"/>
    <property type="molecule type" value="Genomic_DNA"/>
</dbReference>
<dbReference type="Proteomes" id="UP001524499">
    <property type="component" value="Unassembled WGS sequence"/>
</dbReference>
<accession>A0ABT1TJR9</accession>
<evidence type="ECO:0000313" key="1">
    <source>
        <dbReference type="EMBL" id="MCQ8105451.1"/>
    </source>
</evidence>
<sequence>MKIGTGIYLALALAASYWLTYESLGVEGANAAQGIVSRHESVPVAQSAPNAVVKAEIADLRRSVGLLKDEFAALRKEITRQGARASAQVAASDEASTALPADDLEAIAEQALQDAETLHNKRMETISQALTSQAVDYAWAEQAKRTIGEVLEDETFQEAELRHLECRATLCKIELSHGDTGSSQELGMRLSLALGAELPQMTMQRSANQDGTVSTVLYLARDGYDFPG</sequence>